<feature type="repeat" description="PPR" evidence="2">
    <location>
        <begin position="75"/>
        <end position="109"/>
    </location>
</feature>
<dbReference type="GO" id="GO:0009451">
    <property type="term" value="P:RNA modification"/>
    <property type="evidence" value="ECO:0007669"/>
    <property type="project" value="InterPro"/>
</dbReference>
<dbReference type="NCBIfam" id="TIGR00756">
    <property type="entry name" value="PPR"/>
    <property type="match status" value="1"/>
</dbReference>
<dbReference type="PROSITE" id="PS51375">
    <property type="entry name" value="PPR"/>
    <property type="match status" value="1"/>
</dbReference>
<dbReference type="Gene3D" id="1.25.40.10">
    <property type="entry name" value="Tetratricopeptide repeat domain"/>
    <property type="match status" value="1"/>
</dbReference>
<dbReference type="Pfam" id="PF13041">
    <property type="entry name" value="PPR_2"/>
    <property type="match status" value="1"/>
</dbReference>
<dbReference type="InterPro" id="IPR046960">
    <property type="entry name" value="PPR_At4g14850-like_plant"/>
</dbReference>
<dbReference type="PANTHER" id="PTHR47926">
    <property type="entry name" value="PENTATRICOPEPTIDE REPEAT-CONTAINING PROTEIN"/>
    <property type="match status" value="1"/>
</dbReference>
<dbReference type="PANTHER" id="PTHR47926:SF347">
    <property type="entry name" value="PENTATRICOPEPTIDE REPEAT-CONTAINING PROTEIN"/>
    <property type="match status" value="1"/>
</dbReference>
<comment type="caution">
    <text evidence="3">The sequence shown here is derived from an EMBL/GenBank/DDBJ whole genome shotgun (WGS) entry which is preliminary data.</text>
</comment>
<name>A0A978UZF7_ZIZJJ</name>
<organism evidence="3 4">
    <name type="scientific">Ziziphus jujuba var. spinosa</name>
    <dbReference type="NCBI Taxonomy" id="714518"/>
    <lineage>
        <taxon>Eukaryota</taxon>
        <taxon>Viridiplantae</taxon>
        <taxon>Streptophyta</taxon>
        <taxon>Embryophyta</taxon>
        <taxon>Tracheophyta</taxon>
        <taxon>Spermatophyta</taxon>
        <taxon>Magnoliopsida</taxon>
        <taxon>eudicotyledons</taxon>
        <taxon>Gunneridae</taxon>
        <taxon>Pentapetalae</taxon>
        <taxon>rosids</taxon>
        <taxon>fabids</taxon>
        <taxon>Rosales</taxon>
        <taxon>Rhamnaceae</taxon>
        <taxon>Paliureae</taxon>
        <taxon>Ziziphus</taxon>
    </lineage>
</organism>
<dbReference type="Proteomes" id="UP000813462">
    <property type="component" value="Unassembled WGS sequence"/>
</dbReference>
<evidence type="ECO:0000256" key="1">
    <source>
        <dbReference type="ARBA" id="ARBA00022737"/>
    </source>
</evidence>
<sequence>MNWVGRKLTKYSLCTALNSCAKTLNWRLGLQIHAHVIKIGYEDNLFLNTALVDLYAKCNAVVDSRRIFYCMKRHDQVSWTSIITGFSQNGHGIEAISMFKAMLSTEIKPNSFTYVSVISACTRLTVSDIAHPCTGDIYVELEKLNMEMKETSYMLKQIENIVGE</sequence>
<proteinExistence type="predicted"/>
<reference evidence="3" key="1">
    <citation type="journal article" date="2021" name="Front. Plant Sci.">
        <title>Chromosome-Scale Genome Assembly for Chinese Sour Jujube and Insights Into Its Genome Evolution and Domestication Signature.</title>
        <authorList>
            <person name="Shen L.-Y."/>
            <person name="Luo H."/>
            <person name="Wang X.-L."/>
            <person name="Wang X.-M."/>
            <person name="Qiu X.-J."/>
            <person name="Liu H."/>
            <person name="Zhou S.-S."/>
            <person name="Jia K.-H."/>
            <person name="Nie S."/>
            <person name="Bao Y.-T."/>
            <person name="Zhang R.-G."/>
            <person name="Yun Q.-Z."/>
            <person name="Chai Y.-H."/>
            <person name="Lu J.-Y."/>
            <person name="Li Y."/>
            <person name="Zhao S.-W."/>
            <person name="Mao J.-F."/>
            <person name="Jia S.-G."/>
            <person name="Mao Y.-M."/>
        </authorList>
    </citation>
    <scope>NUCLEOTIDE SEQUENCE</scope>
    <source>
        <strain evidence="3">AT0</strain>
        <tissue evidence="3">Leaf</tissue>
    </source>
</reference>
<dbReference type="AlphaFoldDB" id="A0A978UZF7"/>
<evidence type="ECO:0008006" key="5">
    <source>
        <dbReference type="Google" id="ProtNLM"/>
    </source>
</evidence>
<dbReference type="InterPro" id="IPR011990">
    <property type="entry name" value="TPR-like_helical_dom_sf"/>
</dbReference>
<dbReference type="FunFam" id="1.25.40.10:FF:000196">
    <property type="entry name" value="Pentatricopeptide repeat-containing protein At4g14850"/>
    <property type="match status" value="1"/>
</dbReference>
<dbReference type="EMBL" id="JAEACU010000008">
    <property type="protein sequence ID" value="KAH7520373.1"/>
    <property type="molecule type" value="Genomic_DNA"/>
</dbReference>
<evidence type="ECO:0000313" key="3">
    <source>
        <dbReference type="EMBL" id="KAH7520373.1"/>
    </source>
</evidence>
<evidence type="ECO:0000313" key="4">
    <source>
        <dbReference type="Proteomes" id="UP000813462"/>
    </source>
</evidence>
<protein>
    <recommendedName>
        <fullName evidence="5">Pentatricopeptide repeat-containing protein</fullName>
    </recommendedName>
</protein>
<evidence type="ECO:0000256" key="2">
    <source>
        <dbReference type="PROSITE-ProRule" id="PRU00708"/>
    </source>
</evidence>
<accession>A0A978UZF7</accession>
<gene>
    <name evidence="3" type="ORF">FEM48_Zijuj08G0137000</name>
</gene>
<keyword evidence="1" id="KW-0677">Repeat</keyword>
<dbReference type="GO" id="GO:0003723">
    <property type="term" value="F:RNA binding"/>
    <property type="evidence" value="ECO:0007669"/>
    <property type="project" value="InterPro"/>
</dbReference>
<dbReference type="InterPro" id="IPR002885">
    <property type="entry name" value="PPR_rpt"/>
</dbReference>